<dbReference type="AlphaFoldDB" id="A0A1D7ZWK5"/>
<dbReference type="Proteomes" id="UP000094714">
    <property type="component" value="Chromosome"/>
</dbReference>
<feature type="domain" description="Transposase IS200-like" evidence="1">
    <location>
        <begin position="17"/>
        <end position="64"/>
    </location>
</feature>
<dbReference type="GO" id="GO:0006313">
    <property type="term" value="P:DNA transposition"/>
    <property type="evidence" value="ECO:0007669"/>
    <property type="project" value="InterPro"/>
</dbReference>
<gene>
    <name evidence="2" type="ORF">LACFE_CDS0754</name>
</gene>
<dbReference type="GO" id="GO:0003677">
    <property type="term" value="F:DNA binding"/>
    <property type="evidence" value="ECO:0007669"/>
    <property type="project" value="InterPro"/>
</dbReference>
<dbReference type="InterPro" id="IPR002686">
    <property type="entry name" value="Transposase_17"/>
</dbReference>
<dbReference type="EMBL" id="CP017151">
    <property type="protein sequence ID" value="AOR74219.1"/>
    <property type="molecule type" value="Genomic_DNA"/>
</dbReference>
<evidence type="ECO:0000313" key="3">
    <source>
        <dbReference type="Proteomes" id="UP000094714"/>
    </source>
</evidence>
<reference evidence="2 3" key="1">
    <citation type="submission" date="2016-09" db="EMBL/GenBank/DDBJ databases">
        <title>Genome Sequence of the Lactobacillus fermentum strain NCC2970 (CNCM I-5068).</title>
        <authorList>
            <person name="Barretto C."/>
            <person name="Ngom-Bru C."/>
            <person name="Genevaz A."/>
            <person name="Fournier C."/>
            <person name="Moine D."/>
            <person name="Kassam M."/>
            <person name="Iltis A."/>
            <person name="Sagory-Zalkind P."/>
            <person name="Faucherand G."/>
            <person name="Descombes P."/>
            <person name="Duboux S."/>
        </authorList>
    </citation>
    <scope>NUCLEOTIDE SEQUENCE [LARGE SCALE GENOMIC DNA]</scope>
    <source>
        <strain evidence="2 3">NCC2970</strain>
    </source>
</reference>
<dbReference type="GO" id="GO:0004803">
    <property type="term" value="F:transposase activity"/>
    <property type="evidence" value="ECO:0007669"/>
    <property type="project" value="InterPro"/>
</dbReference>
<dbReference type="Pfam" id="PF01797">
    <property type="entry name" value="Y1_Tnp"/>
    <property type="match status" value="1"/>
</dbReference>
<name>A0A1D7ZWK5_LIMFE</name>
<evidence type="ECO:0000313" key="2">
    <source>
        <dbReference type="EMBL" id="AOR74219.1"/>
    </source>
</evidence>
<sequence length="71" mass="8614">MMTKEKIKDAIYTRRYIYNFHYHLIWVTKYRNQTFTTEVLANEMKAILQQVADDNDKKYTETNKKPHKGAQ</sequence>
<dbReference type="PATRIC" id="fig|1613.112.peg.790"/>
<proteinExistence type="predicted"/>
<dbReference type="Gene3D" id="3.30.70.1290">
    <property type="entry name" value="Transposase IS200-like"/>
    <property type="match status" value="1"/>
</dbReference>
<evidence type="ECO:0000259" key="1">
    <source>
        <dbReference type="Pfam" id="PF01797"/>
    </source>
</evidence>
<accession>A0A1D7ZWK5</accession>
<protein>
    <recommendedName>
        <fullName evidence="1">Transposase IS200-like domain-containing protein</fullName>
    </recommendedName>
</protein>
<dbReference type="InterPro" id="IPR036515">
    <property type="entry name" value="Transposase_17_sf"/>
</dbReference>
<organism evidence="2 3">
    <name type="scientific">Limosilactobacillus fermentum</name>
    <name type="common">Lactobacillus fermentum</name>
    <dbReference type="NCBI Taxonomy" id="1613"/>
    <lineage>
        <taxon>Bacteria</taxon>
        <taxon>Bacillati</taxon>
        <taxon>Bacillota</taxon>
        <taxon>Bacilli</taxon>
        <taxon>Lactobacillales</taxon>
        <taxon>Lactobacillaceae</taxon>
        <taxon>Limosilactobacillus</taxon>
    </lineage>
</organism>
<dbReference type="SUPFAM" id="SSF143422">
    <property type="entry name" value="Transposase IS200-like"/>
    <property type="match status" value="1"/>
</dbReference>